<organism evidence="2 3">
    <name type="scientific">Polypedilum vanderplanki</name>
    <name type="common">Sleeping chironomid midge</name>
    <dbReference type="NCBI Taxonomy" id="319348"/>
    <lineage>
        <taxon>Eukaryota</taxon>
        <taxon>Metazoa</taxon>
        <taxon>Ecdysozoa</taxon>
        <taxon>Arthropoda</taxon>
        <taxon>Hexapoda</taxon>
        <taxon>Insecta</taxon>
        <taxon>Pterygota</taxon>
        <taxon>Neoptera</taxon>
        <taxon>Endopterygota</taxon>
        <taxon>Diptera</taxon>
        <taxon>Nematocera</taxon>
        <taxon>Chironomoidea</taxon>
        <taxon>Chironomidae</taxon>
        <taxon>Chironominae</taxon>
        <taxon>Polypedilum</taxon>
        <taxon>Polypedilum</taxon>
    </lineage>
</organism>
<reference evidence="2" key="1">
    <citation type="submission" date="2021-03" db="EMBL/GenBank/DDBJ databases">
        <title>Chromosome level genome of the anhydrobiotic midge Polypedilum vanderplanki.</title>
        <authorList>
            <person name="Yoshida Y."/>
            <person name="Kikawada T."/>
            <person name="Gusev O."/>
        </authorList>
    </citation>
    <scope>NUCLEOTIDE SEQUENCE</scope>
    <source>
        <strain evidence="2">NIAS01</strain>
        <tissue evidence="2">Whole body or cell culture</tissue>
    </source>
</reference>
<protein>
    <submittedName>
        <fullName evidence="2">Uncharacterized protein</fullName>
    </submittedName>
</protein>
<comment type="caution">
    <text evidence="2">The sequence shown here is derived from an EMBL/GenBank/DDBJ whole genome shotgun (WGS) entry which is preliminary data.</text>
</comment>
<name>A0A9J6BFG4_POLVA</name>
<proteinExistence type="predicted"/>
<feature type="region of interest" description="Disordered" evidence="1">
    <location>
        <begin position="1"/>
        <end position="21"/>
    </location>
</feature>
<feature type="compositionally biased region" description="Basic and acidic residues" evidence="1">
    <location>
        <begin position="8"/>
        <end position="21"/>
    </location>
</feature>
<dbReference type="AlphaFoldDB" id="A0A9J6BFG4"/>
<dbReference type="Proteomes" id="UP001107558">
    <property type="component" value="Chromosome 4"/>
</dbReference>
<keyword evidence="3" id="KW-1185">Reference proteome</keyword>
<evidence type="ECO:0000313" key="3">
    <source>
        <dbReference type="Proteomes" id="UP001107558"/>
    </source>
</evidence>
<sequence length="103" mass="12209">MDEIQDTINEKKVEADKNSVKEKNDESKNVIKFCNEQEKEKIKNSKENELKSMNDKNNCIMGKFCRYDTRSPIRVQNFKFFDRIFDPVKFIPAACLNLKKILK</sequence>
<evidence type="ECO:0000313" key="2">
    <source>
        <dbReference type="EMBL" id="KAG5668227.1"/>
    </source>
</evidence>
<accession>A0A9J6BFG4</accession>
<evidence type="ECO:0000256" key="1">
    <source>
        <dbReference type="SAM" id="MobiDB-lite"/>
    </source>
</evidence>
<dbReference type="EMBL" id="JADBJN010000004">
    <property type="protein sequence ID" value="KAG5668227.1"/>
    <property type="molecule type" value="Genomic_DNA"/>
</dbReference>
<gene>
    <name evidence="2" type="ORF">PVAND_016175</name>
</gene>